<protein>
    <submittedName>
        <fullName evidence="1">Uncharacterized protein</fullName>
    </submittedName>
</protein>
<gene>
    <name evidence="1" type="ORF">AVEN_105946_1</name>
</gene>
<dbReference type="Proteomes" id="UP000499080">
    <property type="component" value="Unassembled WGS sequence"/>
</dbReference>
<dbReference type="EMBL" id="BGPR01000446">
    <property type="protein sequence ID" value="GBM20709.1"/>
    <property type="molecule type" value="Genomic_DNA"/>
</dbReference>
<organism evidence="1 2">
    <name type="scientific">Araneus ventricosus</name>
    <name type="common">Orbweaver spider</name>
    <name type="synonym">Epeira ventricosa</name>
    <dbReference type="NCBI Taxonomy" id="182803"/>
    <lineage>
        <taxon>Eukaryota</taxon>
        <taxon>Metazoa</taxon>
        <taxon>Ecdysozoa</taxon>
        <taxon>Arthropoda</taxon>
        <taxon>Chelicerata</taxon>
        <taxon>Arachnida</taxon>
        <taxon>Araneae</taxon>
        <taxon>Araneomorphae</taxon>
        <taxon>Entelegynae</taxon>
        <taxon>Araneoidea</taxon>
        <taxon>Araneidae</taxon>
        <taxon>Araneus</taxon>
    </lineage>
</organism>
<dbReference type="AlphaFoldDB" id="A0A4Y2DXB3"/>
<name>A0A4Y2DXB3_ARAVE</name>
<proteinExistence type="predicted"/>
<comment type="caution">
    <text evidence="1">The sequence shown here is derived from an EMBL/GenBank/DDBJ whole genome shotgun (WGS) entry which is preliminary data.</text>
</comment>
<reference evidence="1 2" key="1">
    <citation type="journal article" date="2019" name="Sci. Rep.">
        <title>Orb-weaving spider Araneus ventricosus genome elucidates the spidroin gene catalogue.</title>
        <authorList>
            <person name="Kono N."/>
            <person name="Nakamura H."/>
            <person name="Ohtoshi R."/>
            <person name="Moran D.A.P."/>
            <person name="Shinohara A."/>
            <person name="Yoshida Y."/>
            <person name="Fujiwara M."/>
            <person name="Mori M."/>
            <person name="Tomita M."/>
            <person name="Arakawa K."/>
        </authorList>
    </citation>
    <scope>NUCLEOTIDE SEQUENCE [LARGE SCALE GENOMIC DNA]</scope>
</reference>
<accession>A0A4Y2DXB3</accession>
<evidence type="ECO:0000313" key="2">
    <source>
        <dbReference type="Proteomes" id="UP000499080"/>
    </source>
</evidence>
<evidence type="ECO:0000313" key="1">
    <source>
        <dbReference type="EMBL" id="GBM20709.1"/>
    </source>
</evidence>
<keyword evidence="2" id="KW-1185">Reference proteome</keyword>
<sequence length="232" mass="26130">MINYSFPSANCTKNKMKPILPSDFSHSKWTFPNITSCHSDRHQPDNLPCRDLVMVRLHFCPHLFSPDSLHSLLSVFEAGYSPSLHSSPSHYTSHAFRWDTHGPLRANCKTVRQRSLRSPTTPTSPLAFKTRTPIAPISSAARVPPPHIYICRISAFMKTRTSASPISSAARMPPPHINTGRISAFMTWQSEWISREVGFPNCRPHHVNSHQIPALVTGFGAERSNLREVERL</sequence>